<keyword evidence="4" id="KW-0547">Nucleotide-binding</keyword>
<organism evidence="8 9">
    <name type="scientific">Camellia sinensis</name>
    <name type="common">Tea plant</name>
    <name type="synonym">Thea sinensis</name>
    <dbReference type="NCBI Taxonomy" id="4442"/>
    <lineage>
        <taxon>Eukaryota</taxon>
        <taxon>Viridiplantae</taxon>
        <taxon>Streptophyta</taxon>
        <taxon>Embryophyta</taxon>
        <taxon>Tracheophyta</taxon>
        <taxon>Spermatophyta</taxon>
        <taxon>Magnoliopsida</taxon>
        <taxon>eudicotyledons</taxon>
        <taxon>Gunneridae</taxon>
        <taxon>Pentapetalae</taxon>
        <taxon>asterids</taxon>
        <taxon>Ericales</taxon>
        <taxon>Theaceae</taxon>
        <taxon>Camellia</taxon>
    </lineage>
</organism>
<keyword evidence="6" id="KW-0067">ATP-binding</keyword>
<feature type="domain" description="AAA+ ATPase" evidence="7">
    <location>
        <begin position="552"/>
        <end position="698"/>
    </location>
</feature>
<dbReference type="GO" id="GO:0005524">
    <property type="term" value="F:ATP binding"/>
    <property type="evidence" value="ECO:0007669"/>
    <property type="project" value="UniProtKB-KW"/>
</dbReference>
<dbReference type="PANTHER" id="PTHR36766">
    <property type="entry name" value="PLANT BROAD-SPECTRUM MILDEW RESISTANCE PROTEIN RPW8"/>
    <property type="match status" value="1"/>
</dbReference>
<dbReference type="InterPro" id="IPR056789">
    <property type="entry name" value="LRR_R13L1-DRL21"/>
</dbReference>
<dbReference type="Gene3D" id="3.80.10.10">
    <property type="entry name" value="Ribonuclease Inhibitor"/>
    <property type="match status" value="3"/>
</dbReference>
<dbReference type="InterPro" id="IPR002182">
    <property type="entry name" value="NB-ARC"/>
</dbReference>
<name>A0A7J7GLN4_CAMSI</name>
<dbReference type="PRINTS" id="PR00364">
    <property type="entry name" value="DISEASERSIST"/>
</dbReference>
<evidence type="ECO:0000313" key="9">
    <source>
        <dbReference type="Proteomes" id="UP000593564"/>
    </source>
</evidence>
<dbReference type="InterPro" id="IPR027417">
    <property type="entry name" value="P-loop_NTPase"/>
</dbReference>
<dbReference type="InterPro" id="IPR041118">
    <property type="entry name" value="Rx_N"/>
</dbReference>
<dbReference type="GO" id="GO:0051607">
    <property type="term" value="P:defense response to virus"/>
    <property type="evidence" value="ECO:0007669"/>
    <property type="project" value="UniProtKB-ARBA"/>
</dbReference>
<dbReference type="Gene3D" id="1.20.5.4130">
    <property type="match status" value="2"/>
</dbReference>
<dbReference type="Pfam" id="PF25019">
    <property type="entry name" value="LRR_R13L1-DRL21"/>
    <property type="match status" value="2"/>
</dbReference>
<sequence>MAEISTLISDAEGILGSLISLSAEKIELVWSFGRLGGRLELIQALLHDAENHREGVSLETMQIWLKNLNSAVYSANNLLNGLAAEFLSPKMQVCNFFFFCLSNPLPFRLKVVHKVKSINLLLDNLCKEANGIGLRSADQLLNAGSVRVTHPFVDDSQVVGRDGDVSTVVDMLLTSYDTGDDLSVIAIVGMGGMGKTTLAQLVYNNEKVVKHFGDQRMWICVSDDFKVESLLNAMVESLTGHKSEAQNVQGIVRKLREKLNGKKYLVVLDDVWNENPDKWELMKISLLGIGGSKGSKILVTTRKMNVVSTMGTAPSLTHHLKELSENDCRTLFRKIAFANGGPRNNEIWSSIQPTSDLISTAQGIRHSLIPLAAEKINLAWGFKDNLQRLKERLVLIQALLRDAENHWRGNQETIQVWLKKLDSAACSADDVLDELAFEVLRQKVEVQNLLTRNNKVRNFFFYLSNPSPFRLKMVHKVKNVNLLLNNLCKEANGIGLRPADQILNAASTSVEPREVNFRLTHPFVDDSQVVERDGDVSTVVDMLLASYDTGDDLSVIAIVGMGGMGKTTLAQLVYNSGKVVKNFGDKRMWICVSDDFKVERLLNKMLESLTGHISETQNIEGIVKKLGEKLNGRKYLLVLDDVWNENPDKWELLKFSLLAIGGSKGSRIIATTRSMNVVSTMGMELSLTYHLKVMSENDSWTMFAKIAFADGGPTETQNLVAIGRRMVEKCKGLPIAIRSLAGLMYSQQFEHQWVSIENSEIWSSTGIKNEILPTLRLSFDHLPSSSLKQCFAYCSMFPKGFEFQRDELIQLWMSQGYLHPSSESNLEMEDVGNDYFNILLHNSLFQDVKLDEYNNITSCRMHDLVHDLALDVSKGKCLTSTSTYIVRDLMYHPELQHLSLDFMEKTSFEIPKENVGKLRTLFLKVNLPKNIAEVKSIRALNLVQYDLKELPSLVSKFMHLRYLDLSKSSIGTLPNFISKLYNLQTLRLPSFKHLEKLPKEFYKLVSLRHLYIDDTKENRELMPMMIGKLTSLQTLPFFVVGEDKGHKIEELGSLSELRGKLMIYNLQQVKGREEAEKADMLGKPNICELGFHWDRDSTKSDIDELHLSTADINHEDVLEGLKPHSNLEGLILNNFKGQSFASWVMSRDAQLLQNLVKIKLTNCTRCVEIPPLGHLWHLEVVELVGWNNLKWIGPEFYGQSVVVNQDNEGIVSGSCSGAVAAARAPAVVFPALRKLYLDDMPNLEEWSGPGGSPSSYSSPNDTTMFFPRLEGLYIGTCPCLTAIPGHLLSLQELIFEGDMQRQFWDDGKTYSPFLSVELSWDSGSKSDVLLVDLLEKNIRTLRMLTVKEFYQLCYLANNLQNLESLKGLKIDRCPNLMSLIKETEASNSSCLTSNSSCLTSLQWLSISRCSNLTCLPKGLLQQTLVTLEIEQCPNLIMIDPDELCSLASLQKLIILECPRLVNCWDERPLCLTSLQKLEIGGFSEQLEYFPWPSTSAAVTSTSTTTTIEVDDDMKGTKYHPHPHPHPQHYHFISLVSLTLSGWERLKYLPDQLQHLTALRDLSIEFFDGLESLPEWLGNLSSLHSLEIEYCQNLKNLPTLEAMQHLTNLRSLKIRHCPHLEERCARESGQEWHKISHIPSINISHIEDYP</sequence>
<evidence type="ECO:0000256" key="2">
    <source>
        <dbReference type="ARBA" id="ARBA00022614"/>
    </source>
</evidence>
<accession>A0A7J7GLN4</accession>
<evidence type="ECO:0000313" key="8">
    <source>
        <dbReference type="EMBL" id="KAF5941407.1"/>
    </source>
</evidence>
<keyword evidence="3" id="KW-0677">Repeat</keyword>
<dbReference type="InterPro" id="IPR042197">
    <property type="entry name" value="Apaf_helical"/>
</dbReference>
<dbReference type="EMBL" id="JACBKZ010000009">
    <property type="protein sequence ID" value="KAF5941407.1"/>
    <property type="molecule type" value="Genomic_DNA"/>
</dbReference>
<dbReference type="GO" id="GO:0043531">
    <property type="term" value="F:ADP binding"/>
    <property type="evidence" value="ECO:0007669"/>
    <property type="project" value="InterPro"/>
</dbReference>
<evidence type="ECO:0000259" key="7">
    <source>
        <dbReference type="SMART" id="SM00382"/>
    </source>
</evidence>
<evidence type="ECO:0000256" key="1">
    <source>
        <dbReference type="ARBA" id="ARBA00008894"/>
    </source>
</evidence>
<feature type="domain" description="AAA+ ATPase" evidence="7">
    <location>
        <begin position="181"/>
        <end position="326"/>
    </location>
</feature>
<dbReference type="Gene3D" id="3.40.50.300">
    <property type="entry name" value="P-loop containing nucleotide triphosphate hydrolases"/>
    <property type="match status" value="2"/>
</dbReference>
<dbReference type="Gene3D" id="1.10.8.430">
    <property type="entry name" value="Helical domain of apoptotic protease-activating factors"/>
    <property type="match status" value="1"/>
</dbReference>
<dbReference type="SUPFAM" id="SSF52540">
    <property type="entry name" value="P-loop containing nucleoside triphosphate hydrolases"/>
    <property type="match status" value="2"/>
</dbReference>
<keyword evidence="2" id="KW-0433">Leucine-rich repeat</keyword>
<dbReference type="Proteomes" id="UP000593564">
    <property type="component" value="Unassembled WGS sequence"/>
</dbReference>
<gene>
    <name evidence="8" type="ORF">HYC85_019049</name>
</gene>
<dbReference type="InterPro" id="IPR036388">
    <property type="entry name" value="WH-like_DNA-bd_sf"/>
</dbReference>
<protein>
    <recommendedName>
        <fullName evidence="7">AAA+ ATPase domain-containing protein</fullName>
    </recommendedName>
</protein>
<dbReference type="SMART" id="SM00382">
    <property type="entry name" value="AAA"/>
    <property type="match status" value="2"/>
</dbReference>
<dbReference type="FunFam" id="1.10.10.10:FF:000322">
    <property type="entry name" value="Probable disease resistance protein At1g63360"/>
    <property type="match status" value="1"/>
</dbReference>
<dbReference type="Pfam" id="PF18052">
    <property type="entry name" value="Rx_N"/>
    <property type="match status" value="1"/>
</dbReference>
<evidence type="ECO:0000256" key="5">
    <source>
        <dbReference type="ARBA" id="ARBA00022821"/>
    </source>
</evidence>
<dbReference type="SUPFAM" id="SSF52058">
    <property type="entry name" value="L domain-like"/>
    <property type="match status" value="2"/>
</dbReference>
<dbReference type="Pfam" id="PF23559">
    <property type="entry name" value="WHD_DRP"/>
    <property type="match status" value="1"/>
</dbReference>
<evidence type="ECO:0000256" key="6">
    <source>
        <dbReference type="ARBA" id="ARBA00022840"/>
    </source>
</evidence>
<dbReference type="Gene3D" id="1.10.10.10">
    <property type="entry name" value="Winged helix-like DNA-binding domain superfamily/Winged helix DNA-binding domain"/>
    <property type="match status" value="1"/>
</dbReference>
<reference evidence="9" key="1">
    <citation type="journal article" date="2020" name="Nat. Commun.">
        <title>Genome assembly of wild tea tree DASZ reveals pedigree and selection history of tea varieties.</title>
        <authorList>
            <person name="Zhang W."/>
            <person name="Zhang Y."/>
            <person name="Qiu H."/>
            <person name="Guo Y."/>
            <person name="Wan H."/>
            <person name="Zhang X."/>
            <person name="Scossa F."/>
            <person name="Alseekh S."/>
            <person name="Zhang Q."/>
            <person name="Wang P."/>
            <person name="Xu L."/>
            <person name="Schmidt M.H."/>
            <person name="Jia X."/>
            <person name="Li D."/>
            <person name="Zhu A."/>
            <person name="Guo F."/>
            <person name="Chen W."/>
            <person name="Ni D."/>
            <person name="Usadel B."/>
            <person name="Fernie A.R."/>
            <person name="Wen W."/>
        </authorList>
    </citation>
    <scope>NUCLEOTIDE SEQUENCE [LARGE SCALE GENOMIC DNA]</scope>
    <source>
        <strain evidence="9">cv. G240</strain>
    </source>
</reference>
<comment type="similarity">
    <text evidence="1">Belongs to the disease resistance NB-LRR family.</text>
</comment>
<keyword evidence="5" id="KW-0611">Plant defense</keyword>
<evidence type="ECO:0000256" key="3">
    <source>
        <dbReference type="ARBA" id="ARBA00022737"/>
    </source>
</evidence>
<keyword evidence="9" id="KW-1185">Reference proteome</keyword>
<dbReference type="PANTHER" id="PTHR36766:SF70">
    <property type="entry name" value="DISEASE RESISTANCE PROTEIN RGA4"/>
    <property type="match status" value="1"/>
</dbReference>
<dbReference type="InterPro" id="IPR032675">
    <property type="entry name" value="LRR_dom_sf"/>
</dbReference>
<dbReference type="FunFam" id="3.40.50.300:FF:001091">
    <property type="entry name" value="Probable disease resistance protein At1g61300"/>
    <property type="match status" value="1"/>
</dbReference>
<reference evidence="8 9" key="2">
    <citation type="submission" date="2020-07" db="EMBL/GenBank/DDBJ databases">
        <title>Genome assembly of wild tea tree DASZ reveals pedigree and selection history of tea varieties.</title>
        <authorList>
            <person name="Zhang W."/>
        </authorList>
    </citation>
    <scope>NUCLEOTIDE SEQUENCE [LARGE SCALE GENOMIC DNA]</scope>
    <source>
        <strain evidence="9">cv. G240</strain>
        <tissue evidence="8">Leaf</tissue>
    </source>
</reference>
<proteinExistence type="inferred from homology"/>
<dbReference type="Pfam" id="PF00931">
    <property type="entry name" value="NB-ARC"/>
    <property type="match status" value="2"/>
</dbReference>
<dbReference type="InterPro" id="IPR003593">
    <property type="entry name" value="AAA+_ATPase"/>
</dbReference>
<dbReference type="InterPro" id="IPR058922">
    <property type="entry name" value="WHD_DRP"/>
</dbReference>
<evidence type="ECO:0000256" key="4">
    <source>
        <dbReference type="ARBA" id="ARBA00022741"/>
    </source>
</evidence>
<comment type="caution">
    <text evidence="8">The sequence shown here is derived from an EMBL/GenBank/DDBJ whole genome shotgun (WGS) entry which is preliminary data.</text>
</comment>